<gene>
    <name evidence="2" type="ORF">MN116_008676</name>
</gene>
<protein>
    <recommendedName>
        <fullName evidence="1">ATP-citrate synthase ATP-grasp domain-containing protein</fullName>
    </recommendedName>
</protein>
<evidence type="ECO:0000259" key="1">
    <source>
        <dbReference type="Pfam" id="PF24948"/>
    </source>
</evidence>
<organism evidence="2 3">
    <name type="scientific">Schistosoma mekongi</name>
    <name type="common">Parasitic worm</name>
    <dbReference type="NCBI Taxonomy" id="38744"/>
    <lineage>
        <taxon>Eukaryota</taxon>
        <taxon>Metazoa</taxon>
        <taxon>Spiralia</taxon>
        <taxon>Lophotrochozoa</taxon>
        <taxon>Platyhelminthes</taxon>
        <taxon>Trematoda</taxon>
        <taxon>Digenea</taxon>
        <taxon>Strigeidida</taxon>
        <taxon>Schistosomatoidea</taxon>
        <taxon>Schistosomatidae</taxon>
        <taxon>Schistosoma</taxon>
    </lineage>
</organism>
<reference evidence="2" key="1">
    <citation type="submission" date="2022-04" db="EMBL/GenBank/DDBJ databases">
        <authorList>
            <person name="Xu L."/>
            <person name="Lv Z."/>
        </authorList>
    </citation>
    <scope>NUCLEOTIDE SEQUENCE</scope>
    <source>
        <strain evidence="2">LV_2022a</strain>
    </source>
</reference>
<comment type="caution">
    <text evidence="2">The sequence shown here is derived from an EMBL/GenBank/DDBJ whole genome shotgun (WGS) entry which is preliminary data.</text>
</comment>
<proteinExistence type="predicted"/>
<dbReference type="InterPro" id="IPR056749">
    <property type="entry name" value="Citrate_synth_N"/>
</dbReference>
<sequence>MSSKAVYEESAKSLLYNSVCYSKLAKNPFRVVEPRDDLSKVTDEWILHNNLVSKPDVLIKRRGKLGLVFAGLKWVDLQDRLNNILGNQFTIGTSCGVLDRFLIEPFVPHEQVTKNKTNCSGFMM</sequence>
<dbReference type="AlphaFoldDB" id="A0AAE1Z606"/>
<dbReference type="EMBL" id="JALJAT010000008">
    <property type="protein sequence ID" value="KAK4467745.1"/>
    <property type="molecule type" value="Genomic_DNA"/>
</dbReference>
<dbReference type="Gene3D" id="3.30.470.110">
    <property type="match status" value="1"/>
</dbReference>
<dbReference type="Proteomes" id="UP001292079">
    <property type="component" value="Unassembled WGS sequence"/>
</dbReference>
<evidence type="ECO:0000313" key="3">
    <source>
        <dbReference type="Proteomes" id="UP001292079"/>
    </source>
</evidence>
<reference evidence="2" key="2">
    <citation type="journal article" date="2023" name="Infect Dis Poverty">
        <title>Chromosome-scale genome of the human blood fluke Schistosoma mekongi and its implications for public health.</title>
        <authorList>
            <person name="Zhou M."/>
            <person name="Xu L."/>
            <person name="Xu D."/>
            <person name="Chen W."/>
            <person name="Khan J."/>
            <person name="Hu Y."/>
            <person name="Huang H."/>
            <person name="Wei H."/>
            <person name="Zhang Y."/>
            <person name="Chusongsang P."/>
            <person name="Tanasarnprasert K."/>
            <person name="Hu X."/>
            <person name="Limpanont Y."/>
            <person name="Lv Z."/>
        </authorList>
    </citation>
    <scope>NUCLEOTIDE SEQUENCE</scope>
    <source>
        <strain evidence="2">LV_2022a</strain>
    </source>
</reference>
<evidence type="ECO:0000313" key="2">
    <source>
        <dbReference type="EMBL" id="KAK4467745.1"/>
    </source>
</evidence>
<dbReference type="Pfam" id="PF24948">
    <property type="entry name" value="Citrate_synth_N"/>
    <property type="match status" value="1"/>
</dbReference>
<accession>A0AAE1Z606</accession>
<feature type="domain" description="ATP-citrate synthase ATP-grasp" evidence="1">
    <location>
        <begin position="2"/>
        <end position="111"/>
    </location>
</feature>
<keyword evidence="3" id="KW-1185">Reference proteome</keyword>
<name>A0AAE1Z606_SCHME</name>
<dbReference type="SUPFAM" id="SSF56059">
    <property type="entry name" value="Glutathione synthetase ATP-binding domain-like"/>
    <property type="match status" value="1"/>
</dbReference>